<dbReference type="OrthoDB" id="6370144at2"/>
<keyword evidence="1" id="KW-0472">Membrane</keyword>
<gene>
    <name evidence="2" type="ORF">BTO32_14860</name>
</gene>
<protein>
    <submittedName>
        <fullName evidence="2">Uncharacterized protein</fullName>
    </submittedName>
</protein>
<comment type="caution">
    <text evidence="2">The sequence shown here is derived from an EMBL/GenBank/DDBJ whole genome shotgun (WGS) entry which is preliminary data.</text>
</comment>
<evidence type="ECO:0000313" key="2">
    <source>
        <dbReference type="EMBL" id="ONF42492.1"/>
    </source>
</evidence>
<feature type="transmembrane region" description="Helical" evidence="1">
    <location>
        <begin position="28"/>
        <end position="58"/>
    </location>
</feature>
<keyword evidence="1" id="KW-1133">Transmembrane helix</keyword>
<accession>A0A1V2DPD7</accession>
<organism evidence="2 3">
    <name type="scientific">Marinobacter lutaoensis</name>
    <dbReference type="NCBI Taxonomy" id="135739"/>
    <lineage>
        <taxon>Bacteria</taxon>
        <taxon>Pseudomonadati</taxon>
        <taxon>Pseudomonadota</taxon>
        <taxon>Gammaproteobacteria</taxon>
        <taxon>Pseudomonadales</taxon>
        <taxon>Marinobacteraceae</taxon>
        <taxon>Marinobacter</taxon>
    </lineage>
</organism>
<keyword evidence="3" id="KW-1185">Reference proteome</keyword>
<dbReference type="Proteomes" id="UP000189339">
    <property type="component" value="Unassembled WGS sequence"/>
</dbReference>
<dbReference type="EMBL" id="MSCW01000009">
    <property type="protein sequence ID" value="ONF42492.1"/>
    <property type="molecule type" value="Genomic_DNA"/>
</dbReference>
<evidence type="ECO:0000313" key="3">
    <source>
        <dbReference type="Proteomes" id="UP000189339"/>
    </source>
</evidence>
<name>A0A1V2DPD7_9GAMM</name>
<reference evidence="2 3" key="1">
    <citation type="submission" date="2016-12" db="EMBL/GenBank/DDBJ databases">
        <title>Marinobacter lutaoensis whole genome sequencing.</title>
        <authorList>
            <person name="Verma A."/>
            <person name="Krishnamurthi S."/>
        </authorList>
    </citation>
    <scope>NUCLEOTIDE SEQUENCE [LARGE SCALE GENOMIC DNA]</scope>
    <source>
        <strain evidence="2 3">T5054</strain>
    </source>
</reference>
<dbReference type="AlphaFoldDB" id="A0A1V2DPD7"/>
<sequence>MKLHLVKKGNGDPIIWAHKSQRASVGNFFSIMGVLPFLFLTVFPYGTVLNLCLLNFALDIYRMRKRAYRWADITRRFRFFFNGGYWRLHSKHQVRLRKWSWDHFKGRRY</sequence>
<keyword evidence="1" id="KW-0812">Transmembrane</keyword>
<evidence type="ECO:0000256" key="1">
    <source>
        <dbReference type="SAM" id="Phobius"/>
    </source>
</evidence>
<proteinExistence type="predicted"/>